<dbReference type="Proteomes" id="UP001381693">
    <property type="component" value="Unassembled WGS sequence"/>
</dbReference>
<protein>
    <submittedName>
        <fullName evidence="3">Uncharacterized protein</fullName>
    </submittedName>
</protein>
<gene>
    <name evidence="3" type="ORF">SK128_008816</name>
</gene>
<feature type="signal peptide" evidence="2">
    <location>
        <begin position="1"/>
        <end position="25"/>
    </location>
</feature>
<evidence type="ECO:0000256" key="1">
    <source>
        <dbReference type="SAM" id="MobiDB-lite"/>
    </source>
</evidence>
<comment type="caution">
    <text evidence="3">The sequence shown here is derived from an EMBL/GenBank/DDBJ whole genome shotgun (WGS) entry which is preliminary data.</text>
</comment>
<evidence type="ECO:0000256" key="2">
    <source>
        <dbReference type="SAM" id="SignalP"/>
    </source>
</evidence>
<sequence>MAKQYRICLWTFLLLAAVVIATVHCHDLPHPHEHPHPHPHPYPNPHPHPHPGKRAINSQFPPAPMFARDIGDPSLP</sequence>
<organism evidence="3 4">
    <name type="scientific">Halocaridina rubra</name>
    <name type="common">Hawaiian red shrimp</name>
    <dbReference type="NCBI Taxonomy" id="373956"/>
    <lineage>
        <taxon>Eukaryota</taxon>
        <taxon>Metazoa</taxon>
        <taxon>Ecdysozoa</taxon>
        <taxon>Arthropoda</taxon>
        <taxon>Crustacea</taxon>
        <taxon>Multicrustacea</taxon>
        <taxon>Malacostraca</taxon>
        <taxon>Eumalacostraca</taxon>
        <taxon>Eucarida</taxon>
        <taxon>Decapoda</taxon>
        <taxon>Pleocyemata</taxon>
        <taxon>Caridea</taxon>
        <taxon>Atyoidea</taxon>
        <taxon>Atyidae</taxon>
        <taxon>Halocaridina</taxon>
    </lineage>
</organism>
<feature type="region of interest" description="Disordered" evidence="1">
    <location>
        <begin position="28"/>
        <end position="76"/>
    </location>
</feature>
<evidence type="ECO:0000313" key="4">
    <source>
        <dbReference type="Proteomes" id="UP001381693"/>
    </source>
</evidence>
<reference evidence="3 4" key="1">
    <citation type="submission" date="2023-11" db="EMBL/GenBank/DDBJ databases">
        <title>Halocaridina rubra genome assembly.</title>
        <authorList>
            <person name="Smith C."/>
        </authorList>
    </citation>
    <scope>NUCLEOTIDE SEQUENCE [LARGE SCALE GENOMIC DNA]</scope>
    <source>
        <strain evidence="3">EP-1</strain>
        <tissue evidence="3">Whole</tissue>
    </source>
</reference>
<feature type="chain" id="PRO_5042944800" evidence="2">
    <location>
        <begin position="26"/>
        <end position="76"/>
    </location>
</feature>
<dbReference type="EMBL" id="JAXCGZ010007620">
    <property type="protein sequence ID" value="KAK7078946.1"/>
    <property type="molecule type" value="Genomic_DNA"/>
</dbReference>
<evidence type="ECO:0000313" key="3">
    <source>
        <dbReference type="EMBL" id="KAK7078946.1"/>
    </source>
</evidence>
<name>A0AAN8X6U2_HALRR</name>
<dbReference type="AlphaFoldDB" id="A0AAN8X6U2"/>
<keyword evidence="4" id="KW-1185">Reference proteome</keyword>
<accession>A0AAN8X6U2</accession>
<proteinExistence type="predicted"/>
<keyword evidence="2" id="KW-0732">Signal</keyword>